<keyword evidence="3" id="KW-1185">Reference proteome</keyword>
<organism evidence="2 3">
    <name type="scientific">Sclerotinia nivalis</name>
    <dbReference type="NCBI Taxonomy" id="352851"/>
    <lineage>
        <taxon>Eukaryota</taxon>
        <taxon>Fungi</taxon>
        <taxon>Dikarya</taxon>
        <taxon>Ascomycota</taxon>
        <taxon>Pezizomycotina</taxon>
        <taxon>Leotiomycetes</taxon>
        <taxon>Helotiales</taxon>
        <taxon>Sclerotiniaceae</taxon>
        <taxon>Sclerotinia</taxon>
    </lineage>
</organism>
<accession>A0A9X0AMH4</accession>
<name>A0A9X0AMH4_9HELO</name>
<protein>
    <submittedName>
        <fullName evidence="2">Uncharacterized protein</fullName>
    </submittedName>
</protein>
<dbReference type="AlphaFoldDB" id="A0A9X0AMH4"/>
<gene>
    <name evidence="2" type="ORF">OCU04_006182</name>
</gene>
<dbReference type="Proteomes" id="UP001152300">
    <property type="component" value="Unassembled WGS sequence"/>
</dbReference>
<evidence type="ECO:0000313" key="2">
    <source>
        <dbReference type="EMBL" id="KAJ8065501.1"/>
    </source>
</evidence>
<feature type="region of interest" description="Disordered" evidence="1">
    <location>
        <begin position="1"/>
        <end position="23"/>
    </location>
</feature>
<evidence type="ECO:0000256" key="1">
    <source>
        <dbReference type="SAM" id="MobiDB-lite"/>
    </source>
</evidence>
<proteinExistence type="predicted"/>
<evidence type="ECO:0000313" key="3">
    <source>
        <dbReference type="Proteomes" id="UP001152300"/>
    </source>
</evidence>
<comment type="caution">
    <text evidence="2">The sequence shown here is derived from an EMBL/GenBank/DDBJ whole genome shotgun (WGS) entry which is preliminary data.</text>
</comment>
<feature type="compositionally biased region" description="Polar residues" evidence="1">
    <location>
        <begin position="1"/>
        <end position="11"/>
    </location>
</feature>
<sequence length="138" mass="15473">MVCITSPTSHPIHSKEDKKAIKHSNRHSRITLTLTLTPPSTHLNNHNYKSIRKTIPKPDKTFLKSQDKSSKTSHINLPERPHLTLKVFLSKYSSSPLLTPQTSISNSTNSNSNLAIQPQRSLYLSISPSLHFALTLLL</sequence>
<reference evidence="2" key="1">
    <citation type="submission" date="2022-11" db="EMBL/GenBank/DDBJ databases">
        <title>Genome Resource of Sclerotinia nivalis Strain SnTB1, a Plant Pathogen Isolated from American Ginseng.</title>
        <authorList>
            <person name="Fan S."/>
        </authorList>
    </citation>
    <scope>NUCLEOTIDE SEQUENCE</scope>
    <source>
        <strain evidence="2">SnTB1</strain>
    </source>
</reference>
<dbReference type="EMBL" id="JAPEIS010000006">
    <property type="protein sequence ID" value="KAJ8065501.1"/>
    <property type="molecule type" value="Genomic_DNA"/>
</dbReference>